<feature type="region of interest" description="Disordered" evidence="1">
    <location>
        <begin position="1"/>
        <end position="223"/>
    </location>
</feature>
<dbReference type="OrthoDB" id="3801471at2759"/>
<evidence type="ECO:0000313" key="3">
    <source>
        <dbReference type="Proteomes" id="UP000756921"/>
    </source>
</evidence>
<organism evidence="2 3">
    <name type="scientific">Paraphaeosphaeria minitans</name>
    <dbReference type="NCBI Taxonomy" id="565426"/>
    <lineage>
        <taxon>Eukaryota</taxon>
        <taxon>Fungi</taxon>
        <taxon>Dikarya</taxon>
        <taxon>Ascomycota</taxon>
        <taxon>Pezizomycotina</taxon>
        <taxon>Dothideomycetes</taxon>
        <taxon>Pleosporomycetidae</taxon>
        <taxon>Pleosporales</taxon>
        <taxon>Massarineae</taxon>
        <taxon>Didymosphaeriaceae</taxon>
        <taxon>Paraphaeosphaeria</taxon>
    </lineage>
</organism>
<feature type="compositionally biased region" description="Basic and acidic residues" evidence="1">
    <location>
        <begin position="302"/>
        <end position="313"/>
    </location>
</feature>
<evidence type="ECO:0000313" key="2">
    <source>
        <dbReference type="EMBL" id="KAF9741615.1"/>
    </source>
</evidence>
<accession>A0A9P6GUZ9</accession>
<feature type="compositionally biased region" description="Basic and acidic residues" evidence="1">
    <location>
        <begin position="39"/>
        <end position="53"/>
    </location>
</feature>
<name>A0A9P6GUZ9_9PLEO</name>
<dbReference type="Proteomes" id="UP000756921">
    <property type="component" value="Unassembled WGS sequence"/>
</dbReference>
<gene>
    <name evidence="2" type="ORF">PMIN01_01154</name>
</gene>
<feature type="compositionally biased region" description="Basic residues" evidence="1">
    <location>
        <begin position="105"/>
        <end position="114"/>
    </location>
</feature>
<feature type="compositionally biased region" description="Low complexity" evidence="1">
    <location>
        <begin position="270"/>
        <end position="280"/>
    </location>
</feature>
<feature type="compositionally biased region" description="Low complexity" evidence="1">
    <location>
        <begin position="140"/>
        <end position="162"/>
    </location>
</feature>
<proteinExistence type="predicted"/>
<feature type="compositionally biased region" description="Polar residues" evidence="1">
    <location>
        <begin position="290"/>
        <end position="300"/>
    </location>
</feature>
<feature type="region of interest" description="Disordered" evidence="1">
    <location>
        <begin position="237"/>
        <end position="314"/>
    </location>
</feature>
<protein>
    <submittedName>
        <fullName evidence="2">Uncharacterized protein</fullName>
    </submittedName>
</protein>
<dbReference type="EMBL" id="WJXW01000001">
    <property type="protein sequence ID" value="KAF9741615.1"/>
    <property type="molecule type" value="Genomic_DNA"/>
</dbReference>
<feature type="compositionally biased region" description="Polar residues" evidence="1">
    <location>
        <begin position="1"/>
        <end position="14"/>
    </location>
</feature>
<dbReference type="AlphaFoldDB" id="A0A9P6GUZ9"/>
<comment type="caution">
    <text evidence="2">The sequence shown here is derived from an EMBL/GenBank/DDBJ whole genome shotgun (WGS) entry which is preliminary data.</text>
</comment>
<sequence>MSSTIRQVTPSPDSLSEALSRGYATHSTPRHRAHTQSLNDRRPTSRGERRLVSGEEQAEHDDDAQGYVSRARSVNSPSYHRPNKSRSRRTTPSRIPVPAPGRSKAVGHLKRSKAGRISPSKLGAPRQHRTLLSSSPATPGAQVVAAASGSHAASAGLAMPAAPTRPPAPAPEDDRQRLREFTLFPTEDPFAPHVPSQPRSPVPQPVAAVAMDPTGPAARRGSNCFQHGETYYEHEPDVDSIAPLPTSPSQSPWRKQPQHIGSDVPPPLRPLTTRTRTTSPVEPHLPRQGSARSVASTFSTPGRDEMERKRGIVEEGPFMNAMGVKELEERRRMVSEGKGGVIRVEEGGKKKRKAEDEKGGMCRCVVM</sequence>
<feature type="compositionally biased region" description="Basic residues" evidence="1">
    <location>
        <begin position="81"/>
        <end position="91"/>
    </location>
</feature>
<evidence type="ECO:0000256" key="1">
    <source>
        <dbReference type="SAM" id="MobiDB-lite"/>
    </source>
</evidence>
<keyword evidence="3" id="KW-1185">Reference proteome</keyword>
<reference evidence="2" key="1">
    <citation type="journal article" date="2020" name="Mol. Plant Microbe Interact.">
        <title>Genome Sequence of the Biocontrol Agent Coniothyrium minitans strain Conio (IMI 134523).</title>
        <authorList>
            <person name="Patel D."/>
            <person name="Shittu T.A."/>
            <person name="Baroncelli R."/>
            <person name="Muthumeenakshi S."/>
            <person name="Osborne T.H."/>
            <person name="Janganan T.K."/>
            <person name="Sreenivasaprasad S."/>
        </authorList>
    </citation>
    <scope>NUCLEOTIDE SEQUENCE</scope>
    <source>
        <strain evidence="2">Conio</strain>
    </source>
</reference>